<evidence type="ECO:0000313" key="3">
    <source>
        <dbReference type="EMBL" id="BAL55299.1"/>
    </source>
</evidence>
<dbReference type="AlphaFoldDB" id="H5SGL3"/>
<proteinExistence type="predicted"/>
<evidence type="ECO:0000256" key="1">
    <source>
        <dbReference type="SAM" id="SignalP"/>
    </source>
</evidence>
<dbReference type="Pfam" id="PF13100">
    <property type="entry name" value="OstA_2"/>
    <property type="match status" value="1"/>
</dbReference>
<reference evidence="3" key="2">
    <citation type="journal article" date="2012" name="PLoS ONE">
        <title>A Deeply Branching Thermophilic Bacterium with an Ancient Acetyl-CoA Pathway Dominates a Subsurface Ecosystem.</title>
        <authorList>
            <person name="Takami H."/>
            <person name="Noguchi H."/>
            <person name="Takaki Y."/>
            <person name="Uchiyama I."/>
            <person name="Toyoda A."/>
            <person name="Nishi S."/>
            <person name="Chee G.-J."/>
            <person name="Arai W."/>
            <person name="Nunoura T."/>
            <person name="Itoh T."/>
            <person name="Hattori M."/>
            <person name="Takai K."/>
        </authorList>
    </citation>
    <scope>NUCLEOTIDE SEQUENCE</scope>
</reference>
<gene>
    <name evidence="3" type="ORF">HGMM_F27B02C01</name>
</gene>
<feature type="non-terminal residue" evidence="3">
    <location>
        <position position="308"/>
    </location>
</feature>
<evidence type="ECO:0000259" key="2">
    <source>
        <dbReference type="Pfam" id="PF13100"/>
    </source>
</evidence>
<dbReference type="EMBL" id="AP011715">
    <property type="protein sequence ID" value="BAL55299.1"/>
    <property type="molecule type" value="Genomic_DNA"/>
</dbReference>
<reference evidence="3" key="1">
    <citation type="journal article" date="2005" name="Environ. Microbiol.">
        <title>Genetic and functional properties of uncultivated thermophilic crenarchaeotes from a subsurface gold mine as revealed by analysis of genome fragments.</title>
        <authorList>
            <person name="Nunoura T."/>
            <person name="Hirayama H."/>
            <person name="Takami H."/>
            <person name="Oida H."/>
            <person name="Nishi S."/>
            <person name="Shimamura S."/>
            <person name="Suzuki Y."/>
            <person name="Inagaki F."/>
            <person name="Takai K."/>
            <person name="Nealson K.H."/>
            <person name="Horikoshi K."/>
        </authorList>
    </citation>
    <scope>NUCLEOTIDE SEQUENCE</scope>
</reference>
<feature type="domain" description="Organic solvent tolerance-like N-terminal" evidence="2">
    <location>
        <begin position="33"/>
        <end position="113"/>
    </location>
</feature>
<dbReference type="InterPro" id="IPR005653">
    <property type="entry name" value="OstA-like_N"/>
</dbReference>
<sequence>MPWQRTIALWLLLLAPAGLSAQEPLVGPTLPLIVHHADRFVGRQSDSGEVQELLGNVRLQQGNVVISCGAATQYRATGVVLLRHNVRIEQGELRIAAPRISYDPAAGIAVADNGVEIRTGAQSIRAQWGAYDIPRRQLLFRRAVRYQDDTLSLWTDTLRYERLTATTHAWGGVYLESSIEQLAAEADTLVYHPAAGLLQLSGSVLLRRWARGKEPRADTLMLSAQSVTLRRRSARTLWASDSVLLLYDTLWAARAESLLWDDSLGRFTLSGAPLVWYGNAELRADSIQGVLSSEQLQQLFCTGQARLR</sequence>
<protein>
    <recommendedName>
        <fullName evidence="2">Organic solvent tolerance-like N-terminal domain-containing protein</fullName>
    </recommendedName>
</protein>
<organism evidence="3">
    <name type="scientific">uncultured Chlorobiota bacterium</name>
    <dbReference type="NCBI Taxonomy" id="156405"/>
    <lineage>
        <taxon>Bacteria</taxon>
        <taxon>Pseudomonadati</taxon>
        <taxon>Chlorobiota</taxon>
        <taxon>environmental samples</taxon>
    </lineage>
</organism>
<feature type="signal peptide" evidence="1">
    <location>
        <begin position="1"/>
        <end position="21"/>
    </location>
</feature>
<dbReference type="Gene3D" id="2.60.450.10">
    <property type="entry name" value="Lipopolysaccharide (LPS) transport protein A like domain"/>
    <property type="match status" value="1"/>
</dbReference>
<name>H5SGL3_9BACT</name>
<keyword evidence="1" id="KW-0732">Signal</keyword>
<feature type="chain" id="PRO_5003597512" description="Organic solvent tolerance-like N-terminal domain-containing protein" evidence="1">
    <location>
        <begin position="22"/>
        <end position="308"/>
    </location>
</feature>
<accession>H5SGL3</accession>